<protein>
    <recommendedName>
        <fullName evidence="3">Zinc-ribbon domain-containing protein</fullName>
    </recommendedName>
</protein>
<name>A0ABP6VPE0_9ACTN</name>
<gene>
    <name evidence="1" type="ORF">GCM10022263_28450</name>
</gene>
<reference evidence="2" key="1">
    <citation type="journal article" date="2019" name="Int. J. Syst. Evol. Microbiol.">
        <title>The Global Catalogue of Microorganisms (GCM) 10K type strain sequencing project: providing services to taxonomists for standard genome sequencing and annotation.</title>
        <authorList>
            <consortium name="The Broad Institute Genomics Platform"/>
            <consortium name="The Broad Institute Genome Sequencing Center for Infectious Disease"/>
            <person name="Wu L."/>
            <person name="Ma J."/>
        </authorList>
    </citation>
    <scope>NUCLEOTIDE SEQUENCE [LARGE SCALE GENOMIC DNA]</scope>
    <source>
        <strain evidence="2">JCM 17460</strain>
    </source>
</reference>
<organism evidence="1 2">
    <name type="scientific">Nocardioides daeguensis</name>
    <dbReference type="NCBI Taxonomy" id="908359"/>
    <lineage>
        <taxon>Bacteria</taxon>
        <taxon>Bacillati</taxon>
        <taxon>Actinomycetota</taxon>
        <taxon>Actinomycetes</taxon>
        <taxon>Propionibacteriales</taxon>
        <taxon>Nocardioidaceae</taxon>
        <taxon>Nocardioides</taxon>
    </lineage>
</organism>
<keyword evidence="2" id="KW-1185">Reference proteome</keyword>
<evidence type="ECO:0000313" key="1">
    <source>
        <dbReference type="EMBL" id="GAA3539250.1"/>
    </source>
</evidence>
<comment type="caution">
    <text evidence="1">The sequence shown here is derived from an EMBL/GenBank/DDBJ whole genome shotgun (WGS) entry which is preliminary data.</text>
</comment>
<dbReference type="EMBL" id="BAABBB010000015">
    <property type="protein sequence ID" value="GAA3539250.1"/>
    <property type="molecule type" value="Genomic_DNA"/>
</dbReference>
<dbReference type="Proteomes" id="UP001500301">
    <property type="component" value="Unassembled WGS sequence"/>
</dbReference>
<accession>A0ABP6VPE0</accession>
<evidence type="ECO:0000313" key="2">
    <source>
        <dbReference type="Proteomes" id="UP001500301"/>
    </source>
</evidence>
<proteinExistence type="predicted"/>
<sequence length="74" mass="8357">MPTGRKHYVIRKENGPSSRWDEPCRCTIGSDHDPDGYHIWDSDFERWDRESGRRSNPNCPACGGTGACALCDDD</sequence>
<evidence type="ECO:0008006" key="3">
    <source>
        <dbReference type="Google" id="ProtNLM"/>
    </source>
</evidence>